<dbReference type="RefSeq" id="WP_165229704.1">
    <property type="nucleotide sequence ID" value="NZ_JAAKZV010000001.1"/>
</dbReference>
<evidence type="ECO:0000259" key="2">
    <source>
        <dbReference type="PROSITE" id="PS51186"/>
    </source>
</evidence>
<sequence length="211" mass="23347">MDFTWRRLTEADFPLLRDWLRQPHVQRWWNHETAPEAVARDFGPAARGEEPSEDLLALLDDRPLGLVQRSYLRDYPDYEAELASLTPVPSGAMTLDYLIGDQKRTGKGTGTAMIRSAVDHLWTDHPAVPAIVVPVVAANTASWRALEKSGFRRVATGPLTPDNPVDDPTHHVYRLDQSVPRSAIDLRTSAMSSARAWPITSSRASDGSAPG</sequence>
<dbReference type="EMBL" id="JAAKZV010000001">
    <property type="protein sequence ID" value="NGN62437.1"/>
    <property type="molecule type" value="Genomic_DNA"/>
</dbReference>
<evidence type="ECO:0000256" key="1">
    <source>
        <dbReference type="ARBA" id="ARBA00023251"/>
    </source>
</evidence>
<proteinExistence type="predicted"/>
<feature type="domain" description="N-acetyltransferase" evidence="2">
    <location>
        <begin position="3"/>
        <end position="180"/>
    </location>
</feature>
<dbReference type="PANTHER" id="PTHR31438:SF1">
    <property type="entry name" value="LYSINE N-ACYLTRANSFERASE C17G9.06C-RELATED"/>
    <property type="match status" value="1"/>
</dbReference>
<dbReference type="SUPFAM" id="SSF55729">
    <property type="entry name" value="Acyl-CoA N-acyltransferases (Nat)"/>
    <property type="match status" value="1"/>
</dbReference>
<evidence type="ECO:0000313" key="4">
    <source>
        <dbReference type="Proteomes" id="UP000481583"/>
    </source>
</evidence>
<accession>A0A6G4TTT5</accession>
<dbReference type="GO" id="GO:0046677">
    <property type="term" value="P:response to antibiotic"/>
    <property type="evidence" value="ECO:0007669"/>
    <property type="project" value="UniProtKB-KW"/>
</dbReference>
<protein>
    <submittedName>
        <fullName evidence="3">Acetyltransferase</fullName>
    </submittedName>
</protein>
<dbReference type="AlphaFoldDB" id="A0A6G4TTT5"/>
<dbReference type="Proteomes" id="UP000481583">
    <property type="component" value="Unassembled WGS sequence"/>
</dbReference>
<dbReference type="PROSITE" id="PS51186">
    <property type="entry name" value="GNAT"/>
    <property type="match status" value="1"/>
</dbReference>
<comment type="caution">
    <text evidence="3">The sequence shown here is derived from an EMBL/GenBank/DDBJ whole genome shotgun (WGS) entry which is preliminary data.</text>
</comment>
<dbReference type="InterPro" id="IPR016181">
    <property type="entry name" value="Acyl_CoA_acyltransferase"/>
</dbReference>
<dbReference type="GO" id="GO:0016410">
    <property type="term" value="F:N-acyltransferase activity"/>
    <property type="evidence" value="ECO:0007669"/>
    <property type="project" value="TreeGrafter"/>
</dbReference>
<gene>
    <name evidence="3" type="ORF">G5C51_00735</name>
</gene>
<dbReference type="PANTHER" id="PTHR31438">
    <property type="entry name" value="LYSINE N-ACYLTRANSFERASE C17G9.06C-RELATED"/>
    <property type="match status" value="1"/>
</dbReference>
<reference evidence="3 4" key="1">
    <citation type="submission" date="2020-02" db="EMBL/GenBank/DDBJ databases">
        <title>Whole-genome analyses of novel actinobacteria.</title>
        <authorList>
            <person name="Sahin N."/>
        </authorList>
    </citation>
    <scope>NUCLEOTIDE SEQUENCE [LARGE SCALE GENOMIC DNA]</scope>
    <source>
        <strain evidence="3 4">A7024</strain>
    </source>
</reference>
<keyword evidence="1" id="KW-0046">Antibiotic resistance</keyword>
<dbReference type="Gene3D" id="3.40.630.30">
    <property type="match status" value="1"/>
</dbReference>
<keyword evidence="3" id="KW-0808">Transferase</keyword>
<name>A0A6G4TTT5_9ACTN</name>
<dbReference type="InterPro" id="IPR000182">
    <property type="entry name" value="GNAT_dom"/>
</dbReference>
<evidence type="ECO:0000313" key="3">
    <source>
        <dbReference type="EMBL" id="NGN62437.1"/>
    </source>
</evidence>
<keyword evidence="4" id="KW-1185">Reference proteome</keyword>
<organism evidence="3 4">
    <name type="scientific">Streptomyces coryli</name>
    <dbReference type="NCBI Taxonomy" id="1128680"/>
    <lineage>
        <taxon>Bacteria</taxon>
        <taxon>Bacillati</taxon>
        <taxon>Actinomycetota</taxon>
        <taxon>Actinomycetes</taxon>
        <taxon>Kitasatosporales</taxon>
        <taxon>Streptomycetaceae</taxon>
        <taxon>Streptomyces</taxon>
    </lineage>
</organism>
<dbReference type="Pfam" id="PF13523">
    <property type="entry name" value="Acetyltransf_8"/>
    <property type="match status" value="1"/>
</dbReference>